<evidence type="ECO:0000313" key="1">
    <source>
        <dbReference type="EMBL" id="QQV79285.1"/>
    </source>
</evidence>
<proteinExistence type="predicted"/>
<dbReference type="EMBL" id="CP061036">
    <property type="protein sequence ID" value="QQV79285.1"/>
    <property type="molecule type" value="Genomic_DNA"/>
</dbReference>
<dbReference type="Proteomes" id="UP000595894">
    <property type="component" value="Plasmid punnamed1"/>
</dbReference>
<dbReference type="KEGG" id="sari:H5J25_18725"/>
<protein>
    <submittedName>
        <fullName evidence="1">Uncharacterized protein</fullName>
    </submittedName>
</protein>
<reference evidence="2" key="1">
    <citation type="submission" date="2020-09" db="EMBL/GenBank/DDBJ databases">
        <title>Sphingomonas sp., a new species isolated from pork steak.</title>
        <authorList>
            <person name="Heidler von Heilborn D."/>
        </authorList>
    </citation>
    <scope>NUCLEOTIDE SEQUENCE [LARGE SCALE GENOMIC DNA]</scope>
    <source>
        <plasmid evidence="2">punnamed1</plasmid>
    </source>
</reference>
<geneLocation type="plasmid" evidence="1 2">
    <name>punnamed1</name>
</geneLocation>
<keyword evidence="1" id="KW-0614">Plasmid</keyword>
<keyword evidence="2" id="KW-1185">Reference proteome</keyword>
<dbReference type="AlphaFoldDB" id="A0A974S6V4"/>
<organism evidence="1 2">
    <name type="scientific">Sphingomonas aliaeris</name>
    <dbReference type="NCBI Taxonomy" id="2759526"/>
    <lineage>
        <taxon>Bacteria</taxon>
        <taxon>Pseudomonadati</taxon>
        <taxon>Pseudomonadota</taxon>
        <taxon>Alphaproteobacteria</taxon>
        <taxon>Sphingomonadales</taxon>
        <taxon>Sphingomonadaceae</taxon>
        <taxon>Sphingomonas</taxon>
    </lineage>
</organism>
<gene>
    <name evidence="1" type="ORF">H5J25_18725</name>
</gene>
<sequence>MPSPEIPAQIADDQSSESIAAAFRAQAYDLMDRSPIAAAHLVLAAATLAPECDDERDVADQFSFVMADFAMGLARIHHRARARL</sequence>
<dbReference type="RefSeq" id="WP_202096566.1">
    <property type="nucleotide sequence ID" value="NZ_CP061036.1"/>
</dbReference>
<name>A0A974S6V4_9SPHN</name>
<accession>A0A974S6V4</accession>
<evidence type="ECO:0000313" key="2">
    <source>
        <dbReference type="Proteomes" id="UP000595894"/>
    </source>
</evidence>